<gene>
    <name evidence="3" type="ORF">MFFC18_09510</name>
</gene>
<name>A0A5B9P6E1_9BACT</name>
<accession>A0A5B9P6E1</accession>
<evidence type="ECO:0000256" key="1">
    <source>
        <dbReference type="SAM" id="MobiDB-lite"/>
    </source>
</evidence>
<reference evidence="3 4" key="1">
    <citation type="submission" date="2019-08" db="EMBL/GenBank/DDBJ databases">
        <title>Deep-cultivation of Planctomycetes and their phenomic and genomic characterization uncovers novel biology.</title>
        <authorList>
            <person name="Wiegand S."/>
            <person name="Jogler M."/>
            <person name="Boedeker C."/>
            <person name="Pinto D."/>
            <person name="Vollmers J."/>
            <person name="Rivas-Marin E."/>
            <person name="Kohn T."/>
            <person name="Peeters S.H."/>
            <person name="Heuer A."/>
            <person name="Rast P."/>
            <person name="Oberbeckmann S."/>
            <person name="Bunk B."/>
            <person name="Jeske O."/>
            <person name="Meyerdierks A."/>
            <person name="Storesund J.E."/>
            <person name="Kallscheuer N."/>
            <person name="Luecker S."/>
            <person name="Lage O.M."/>
            <person name="Pohl T."/>
            <person name="Merkel B.J."/>
            <person name="Hornburger P."/>
            <person name="Mueller R.-W."/>
            <person name="Bruemmer F."/>
            <person name="Labrenz M."/>
            <person name="Spormann A.M."/>
            <person name="Op den Camp H."/>
            <person name="Overmann J."/>
            <person name="Amann R."/>
            <person name="Jetten M.S.M."/>
            <person name="Mascher T."/>
            <person name="Medema M.H."/>
            <person name="Devos D.P."/>
            <person name="Kaster A.-K."/>
            <person name="Ovreas L."/>
            <person name="Rohde M."/>
            <person name="Galperin M.Y."/>
            <person name="Jogler C."/>
        </authorList>
    </citation>
    <scope>NUCLEOTIDE SEQUENCE [LARGE SCALE GENOMIC DNA]</scope>
    <source>
        <strain evidence="3 4">FC18</strain>
    </source>
</reference>
<dbReference type="Proteomes" id="UP000322214">
    <property type="component" value="Chromosome"/>
</dbReference>
<dbReference type="EMBL" id="CP042912">
    <property type="protein sequence ID" value="QEG21099.1"/>
    <property type="molecule type" value="Genomic_DNA"/>
</dbReference>
<evidence type="ECO:0000313" key="3">
    <source>
        <dbReference type="EMBL" id="QEG21099.1"/>
    </source>
</evidence>
<feature type="compositionally biased region" description="Polar residues" evidence="1">
    <location>
        <begin position="50"/>
        <end position="65"/>
    </location>
</feature>
<evidence type="ECO:0000256" key="2">
    <source>
        <dbReference type="SAM" id="SignalP"/>
    </source>
</evidence>
<proteinExistence type="predicted"/>
<evidence type="ECO:0000313" key="4">
    <source>
        <dbReference type="Proteomes" id="UP000322214"/>
    </source>
</evidence>
<organism evidence="3 4">
    <name type="scientific">Mariniblastus fucicola</name>
    <dbReference type="NCBI Taxonomy" id="980251"/>
    <lineage>
        <taxon>Bacteria</taxon>
        <taxon>Pseudomonadati</taxon>
        <taxon>Planctomycetota</taxon>
        <taxon>Planctomycetia</taxon>
        <taxon>Pirellulales</taxon>
        <taxon>Pirellulaceae</taxon>
        <taxon>Mariniblastus</taxon>
    </lineage>
</organism>
<protein>
    <submittedName>
        <fullName evidence="3">Uncharacterized protein</fullName>
    </submittedName>
</protein>
<feature type="region of interest" description="Disordered" evidence="1">
    <location>
        <begin position="119"/>
        <end position="149"/>
    </location>
</feature>
<dbReference type="OrthoDB" id="292710at2"/>
<feature type="region of interest" description="Disordered" evidence="1">
    <location>
        <begin position="50"/>
        <end position="93"/>
    </location>
</feature>
<dbReference type="InterPro" id="IPR011446">
    <property type="entry name" value="BBP7"/>
</dbReference>
<dbReference type="Pfam" id="PF07585">
    <property type="entry name" value="BBP7"/>
    <property type="match status" value="1"/>
</dbReference>
<feature type="signal peptide" evidence="2">
    <location>
        <begin position="1"/>
        <end position="36"/>
    </location>
</feature>
<keyword evidence="2" id="KW-0732">Signal</keyword>
<feature type="chain" id="PRO_5022664937" evidence="2">
    <location>
        <begin position="37"/>
        <end position="606"/>
    </location>
</feature>
<keyword evidence="4" id="KW-1185">Reference proteome</keyword>
<dbReference type="STRING" id="980251.GCA_001642875_01989"/>
<dbReference type="RefSeq" id="WP_075081878.1">
    <property type="nucleotide sequence ID" value="NZ_CP042912.1"/>
</dbReference>
<sequence length="606" mass="64861" precursor="true">MKLKIQTTITGIAHGSIQLAAAGIAGLSLLTTAAMAQDATTGFTPGSIPSQPFSLLEEPTSSTNAWVPPVTDVQTSPQWSPPQTPDQKSPSDSIDEVLEQANRRKNNTNSPSSLILESAESVIESRPSDSAKTTVPPLESPSNSLETPSLLPLPCDVPSIPLAPEFCEDEPFELDCVDAPIAYNDGVAPLDQSFEFSNGSSRSIIDDSPETLPLLDAGEPVQPTLPQRIARPAIVENGAPELITPVRNILGGVNSRLSTGDPSVHAVGQLTFLSLGRDYRGKGRLLSNGGPNLLANGPDEGDFTGVDINYGRRRSGGRGWEMRYIGFDPGSTTDVTSGDPTLAWGGLTPPLNDPTTWGGTIPQGIPETYGLSGIGTANFTMADVFDDASNHRVSRDSEFGSFEFNFLRASAGGTRLSCGNSMVEFFGGLRGVAFNETTVFTAAGTQSGLFPRSAFYSSEVKNSLFGLQIGGRLERQLQRGWGYTFGSRVGIYNNRVESRQRAEFQFDDGSTTTAQVLYGDDASREFDLSGKDNELAFLGELDFGVVYQFRPRTRARFGYRGIVVTNVADAAGQLEDSLFDIDLVAEPKAFSDFIVGGLYFGVDHAF</sequence>
<dbReference type="KEGG" id="mff:MFFC18_09510"/>
<dbReference type="AlphaFoldDB" id="A0A5B9P6E1"/>